<dbReference type="OrthoDB" id="4263397at2"/>
<gene>
    <name evidence="2" type="ORF">DZF91_24880</name>
</gene>
<feature type="transmembrane region" description="Helical" evidence="1">
    <location>
        <begin position="16"/>
        <end position="39"/>
    </location>
</feature>
<dbReference type="RefSeq" id="WP_117359675.1">
    <property type="nucleotide sequence ID" value="NZ_QURH01000630.1"/>
</dbReference>
<dbReference type="Proteomes" id="UP000261811">
    <property type="component" value="Unassembled WGS sequence"/>
</dbReference>
<feature type="transmembrane region" description="Helical" evidence="1">
    <location>
        <begin position="166"/>
        <end position="185"/>
    </location>
</feature>
<keyword evidence="1" id="KW-1133">Transmembrane helix</keyword>
<evidence type="ECO:0000256" key="1">
    <source>
        <dbReference type="SAM" id="Phobius"/>
    </source>
</evidence>
<dbReference type="AlphaFoldDB" id="A0A372JHX3"/>
<reference evidence="2 3" key="1">
    <citation type="submission" date="2018-08" db="EMBL/GenBank/DDBJ databases">
        <title>Actinomadura jelena sp. nov., a novel Actinomycete isolated from soil in Chad.</title>
        <authorList>
            <person name="Shi L."/>
        </authorList>
    </citation>
    <scope>NUCLEOTIDE SEQUENCE [LARGE SCALE GENOMIC DNA]</scope>
    <source>
        <strain evidence="2 3">NEAU-G17</strain>
    </source>
</reference>
<accession>A0A372JHX3</accession>
<organism evidence="2 3">
    <name type="scientific">Actinomadura logoneensis</name>
    <dbReference type="NCBI Taxonomy" id="2293572"/>
    <lineage>
        <taxon>Bacteria</taxon>
        <taxon>Bacillati</taxon>
        <taxon>Actinomycetota</taxon>
        <taxon>Actinomycetes</taxon>
        <taxon>Streptosporangiales</taxon>
        <taxon>Thermomonosporaceae</taxon>
        <taxon>Actinomadura</taxon>
    </lineage>
</organism>
<evidence type="ECO:0000313" key="2">
    <source>
        <dbReference type="EMBL" id="RFU38968.1"/>
    </source>
</evidence>
<keyword evidence="3" id="KW-1185">Reference proteome</keyword>
<keyword evidence="1" id="KW-0472">Membrane</keyword>
<protein>
    <submittedName>
        <fullName evidence="2">Uncharacterized protein</fullName>
    </submittedName>
</protein>
<keyword evidence="1" id="KW-0812">Transmembrane</keyword>
<sequence length="186" mass="19430">MLFSPGWRAPIRQGEVLAVFSLGLVLGGTLSAGVVWLASGLAAPVPTSARALLTVLVAAVAAAREAGLVRLPLLQNSRQIPQEVLMHRLRTGSLQFGFEMGTGVRTYVSASSPYVLALGLLLAHMSAPATLLAGVAFGVGRALSAALTYWARSPDRDMLIAARMTWVKNITALSVLTAVTLLLVVG</sequence>
<name>A0A372JHX3_9ACTN</name>
<comment type="caution">
    <text evidence="2">The sequence shown here is derived from an EMBL/GenBank/DDBJ whole genome shotgun (WGS) entry which is preliminary data.</text>
</comment>
<evidence type="ECO:0000313" key="3">
    <source>
        <dbReference type="Proteomes" id="UP000261811"/>
    </source>
</evidence>
<proteinExistence type="predicted"/>
<dbReference type="EMBL" id="QURH01000630">
    <property type="protein sequence ID" value="RFU38968.1"/>
    <property type="molecule type" value="Genomic_DNA"/>
</dbReference>